<dbReference type="AlphaFoldDB" id="A0A7C3WMM1"/>
<keyword evidence="3" id="KW-0732">Signal</keyword>
<dbReference type="PANTHER" id="PTHR34933:SF1">
    <property type="entry name" value="FLAGELLAR L-RING PROTEIN"/>
    <property type="match status" value="1"/>
</dbReference>
<dbReference type="PRINTS" id="PR01008">
    <property type="entry name" value="FLGLRINGFLGH"/>
</dbReference>
<evidence type="ECO:0000313" key="8">
    <source>
        <dbReference type="EMBL" id="HGB15313.1"/>
    </source>
</evidence>
<organism evidence="8">
    <name type="scientific">Desulfobacca acetoxidans</name>
    <dbReference type="NCBI Taxonomy" id="60893"/>
    <lineage>
        <taxon>Bacteria</taxon>
        <taxon>Pseudomonadati</taxon>
        <taxon>Thermodesulfobacteriota</taxon>
        <taxon>Desulfobaccia</taxon>
        <taxon>Desulfobaccales</taxon>
        <taxon>Desulfobaccaceae</taxon>
        <taxon>Desulfobacca</taxon>
    </lineage>
</organism>
<keyword evidence="4 7" id="KW-0472">Membrane</keyword>
<keyword evidence="8" id="KW-0969">Cilium</keyword>
<name>A0A7C3WMM1_9BACT</name>
<evidence type="ECO:0000256" key="2">
    <source>
        <dbReference type="ARBA" id="ARBA00006929"/>
    </source>
</evidence>
<keyword evidence="6 7" id="KW-0998">Cell outer membrane</keyword>
<accession>A0A7C3WMM1</accession>
<dbReference type="InterPro" id="IPR000527">
    <property type="entry name" value="Flag_Lring"/>
</dbReference>
<keyword evidence="8" id="KW-0282">Flagellum</keyword>
<dbReference type="Pfam" id="PF02107">
    <property type="entry name" value="FlgH"/>
    <property type="match status" value="1"/>
</dbReference>
<evidence type="ECO:0000256" key="4">
    <source>
        <dbReference type="ARBA" id="ARBA00023136"/>
    </source>
</evidence>
<dbReference type="GO" id="GO:0009427">
    <property type="term" value="C:bacterial-type flagellum basal body, distal rod, L ring"/>
    <property type="evidence" value="ECO:0007669"/>
    <property type="project" value="InterPro"/>
</dbReference>
<keyword evidence="8" id="KW-0966">Cell projection</keyword>
<proteinExistence type="inferred from homology"/>
<protein>
    <recommendedName>
        <fullName evidence="7">Flagellar L-ring protein</fullName>
    </recommendedName>
    <alternativeName>
        <fullName evidence="7">Basal body L-ring protein</fullName>
    </alternativeName>
</protein>
<evidence type="ECO:0000256" key="1">
    <source>
        <dbReference type="ARBA" id="ARBA00002591"/>
    </source>
</evidence>
<evidence type="ECO:0000256" key="5">
    <source>
        <dbReference type="ARBA" id="ARBA00023143"/>
    </source>
</evidence>
<comment type="subcellular location">
    <subcellularLocation>
        <location evidence="7">Cell outer membrane</location>
    </subcellularLocation>
    <subcellularLocation>
        <location evidence="7">Bacterial flagellum basal body</location>
    </subcellularLocation>
</comment>
<dbReference type="PANTHER" id="PTHR34933">
    <property type="entry name" value="FLAGELLAR L-RING PROTEIN"/>
    <property type="match status" value="1"/>
</dbReference>
<gene>
    <name evidence="7" type="primary">flgH</name>
    <name evidence="8" type="ORF">ENV62_08775</name>
</gene>
<dbReference type="GO" id="GO:0009279">
    <property type="term" value="C:cell outer membrane"/>
    <property type="evidence" value="ECO:0007669"/>
    <property type="project" value="UniProtKB-SubCell"/>
</dbReference>
<evidence type="ECO:0000256" key="6">
    <source>
        <dbReference type="ARBA" id="ARBA00023237"/>
    </source>
</evidence>
<evidence type="ECO:0000256" key="7">
    <source>
        <dbReference type="HAMAP-Rule" id="MF_00415"/>
    </source>
</evidence>
<comment type="subunit">
    <text evidence="7">The basal body constitutes a major portion of the flagellar organelle and consists of four rings (L,P,S, and M) mounted on a central rod.</text>
</comment>
<comment type="function">
    <text evidence="1 7">Assembles around the rod to form the L-ring and probably protects the motor/basal body from shearing forces during rotation.</text>
</comment>
<reference evidence="8" key="1">
    <citation type="journal article" date="2020" name="mSystems">
        <title>Genome- and Community-Level Interaction Insights into Carbon Utilization and Element Cycling Functions of Hydrothermarchaeota in Hydrothermal Sediment.</title>
        <authorList>
            <person name="Zhou Z."/>
            <person name="Liu Y."/>
            <person name="Xu W."/>
            <person name="Pan J."/>
            <person name="Luo Z.H."/>
            <person name="Li M."/>
        </authorList>
    </citation>
    <scope>NUCLEOTIDE SEQUENCE [LARGE SCALE GENOMIC DNA]</scope>
    <source>
        <strain evidence="8">SpSt-776</strain>
    </source>
</reference>
<keyword evidence="5 7" id="KW-0975">Bacterial flagellum</keyword>
<evidence type="ECO:0000256" key="3">
    <source>
        <dbReference type="ARBA" id="ARBA00022729"/>
    </source>
</evidence>
<dbReference type="EMBL" id="DTHB01000053">
    <property type="protein sequence ID" value="HGB15313.1"/>
    <property type="molecule type" value="Genomic_DNA"/>
</dbReference>
<sequence>MLLLVVLGCGGTGKHIPSSGSSLMAPPLPPVPPPQEGSLWTARHPHGLVADQRAHQVGDVVTISITESAKASEIANTQTSKTSGLKTSIASLFGLSFPMKAFTNKEVNTETALEGSVGNTSKGEGKTERQSAFTTYLSARVIQVLPNDNLVIQGQRHLRVNNETEVVTLTGIVRPQDIDRNNIVPSTKVAEARLEIAGVGVVSDKQRQGWLTRIFDHIWPF</sequence>
<comment type="similarity">
    <text evidence="2 7">Belongs to the FlgH family.</text>
</comment>
<dbReference type="GO" id="GO:0003774">
    <property type="term" value="F:cytoskeletal motor activity"/>
    <property type="evidence" value="ECO:0007669"/>
    <property type="project" value="InterPro"/>
</dbReference>
<comment type="caution">
    <text evidence="8">The sequence shown here is derived from an EMBL/GenBank/DDBJ whole genome shotgun (WGS) entry which is preliminary data.</text>
</comment>
<dbReference type="GO" id="GO:0071973">
    <property type="term" value="P:bacterial-type flagellum-dependent cell motility"/>
    <property type="evidence" value="ECO:0007669"/>
    <property type="project" value="InterPro"/>
</dbReference>
<dbReference type="HAMAP" id="MF_00415">
    <property type="entry name" value="FlgH"/>
    <property type="match status" value="1"/>
</dbReference>